<feature type="region of interest" description="Disordered" evidence="1">
    <location>
        <begin position="23"/>
        <end position="81"/>
    </location>
</feature>
<evidence type="ECO:0000313" key="2">
    <source>
        <dbReference type="EMBL" id="PHT71830.1"/>
    </source>
</evidence>
<name>A0A2G2YQ15_CAPAN</name>
<gene>
    <name evidence="2" type="ORF">T459_22615</name>
</gene>
<feature type="compositionally biased region" description="Polar residues" evidence="1">
    <location>
        <begin position="33"/>
        <end position="42"/>
    </location>
</feature>
<keyword evidence="3" id="KW-1185">Reference proteome</keyword>
<reference evidence="2 3" key="1">
    <citation type="journal article" date="2014" name="Nat. Genet.">
        <title>Genome sequence of the hot pepper provides insights into the evolution of pungency in Capsicum species.</title>
        <authorList>
            <person name="Kim S."/>
            <person name="Park M."/>
            <person name="Yeom S.I."/>
            <person name="Kim Y.M."/>
            <person name="Lee J.M."/>
            <person name="Lee H.A."/>
            <person name="Seo E."/>
            <person name="Choi J."/>
            <person name="Cheong K."/>
            <person name="Kim K.T."/>
            <person name="Jung K."/>
            <person name="Lee G.W."/>
            <person name="Oh S.K."/>
            <person name="Bae C."/>
            <person name="Kim S.B."/>
            <person name="Lee H.Y."/>
            <person name="Kim S.Y."/>
            <person name="Kim M.S."/>
            <person name="Kang B.C."/>
            <person name="Jo Y.D."/>
            <person name="Yang H.B."/>
            <person name="Jeong H.J."/>
            <person name="Kang W.H."/>
            <person name="Kwon J.K."/>
            <person name="Shin C."/>
            <person name="Lim J.Y."/>
            <person name="Park J.H."/>
            <person name="Huh J.H."/>
            <person name="Kim J.S."/>
            <person name="Kim B.D."/>
            <person name="Cohen O."/>
            <person name="Paran I."/>
            <person name="Suh M.C."/>
            <person name="Lee S.B."/>
            <person name="Kim Y.K."/>
            <person name="Shin Y."/>
            <person name="Noh S.J."/>
            <person name="Park J."/>
            <person name="Seo Y.S."/>
            <person name="Kwon S.Y."/>
            <person name="Kim H.A."/>
            <person name="Park J.M."/>
            <person name="Kim H.J."/>
            <person name="Choi S.B."/>
            <person name="Bosland P.W."/>
            <person name="Reeves G."/>
            <person name="Jo S.H."/>
            <person name="Lee B.W."/>
            <person name="Cho H.T."/>
            <person name="Choi H.S."/>
            <person name="Lee M.S."/>
            <person name="Yu Y."/>
            <person name="Do Choi Y."/>
            <person name="Park B.S."/>
            <person name="van Deynze A."/>
            <person name="Ashrafi H."/>
            <person name="Hill T."/>
            <person name="Kim W.T."/>
            <person name="Pai H.S."/>
            <person name="Ahn H.K."/>
            <person name="Yeam I."/>
            <person name="Giovannoni J.J."/>
            <person name="Rose J.K."/>
            <person name="Sorensen I."/>
            <person name="Lee S.J."/>
            <person name="Kim R.W."/>
            <person name="Choi I.Y."/>
            <person name="Choi B.S."/>
            <person name="Lim J.S."/>
            <person name="Lee Y.H."/>
            <person name="Choi D."/>
        </authorList>
    </citation>
    <scope>NUCLEOTIDE SEQUENCE [LARGE SCALE GENOMIC DNA]</scope>
    <source>
        <strain evidence="3">cv. CM334</strain>
    </source>
</reference>
<dbReference type="AlphaFoldDB" id="A0A2G2YQ15"/>
<dbReference type="EMBL" id="AYRZ02000009">
    <property type="protein sequence ID" value="PHT71830.1"/>
    <property type="molecule type" value="Genomic_DNA"/>
</dbReference>
<evidence type="ECO:0000313" key="3">
    <source>
        <dbReference type="Proteomes" id="UP000222542"/>
    </source>
</evidence>
<organism evidence="2 3">
    <name type="scientific">Capsicum annuum</name>
    <name type="common">Capsicum pepper</name>
    <dbReference type="NCBI Taxonomy" id="4072"/>
    <lineage>
        <taxon>Eukaryota</taxon>
        <taxon>Viridiplantae</taxon>
        <taxon>Streptophyta</taxon>
        <taxon>Embryophyta</taxon>
        <taxon>Tracheophyta</taxon>
        <taxon>Spermatophyta</taxon>
        <taxon>Magnoliopsida</taxon>
        <taxon>eudicotyledons</taxon>
        <taxon>Gunneridae</taxon>
        <taxon>Pentapetalae</taxon>
        <taxon>asterids</taxon>
        <taxon>lamiids</taxon>
        <taxon>Solanales</taxon>
        <taxon>Solanaceae</taxon>
        <taxon>Solanoideae</taxon>
        <taxon>Capsiceae</taxon>
        <taxon>Capsicum</taxon>
    </lineage>
</organism>
<protein>
    <submittedName>
        <fullName evidence="2">Uncharacterized protein</fullName>
    </submittedName>
</protein>
<proteinExistence type="predicted"/>
<sequence length="213" mass="23455">MNLGDEVGKILTPTGEPTFILLSPTPVPGAKGGNTQSVNILPSPTADYADVERRKEQSKKHMGMQFSINDDQSESGPLSKNYSAEVEQENTKFSGSDTSATQVIMEESPESNVNLASIVRTDTEERYPSETSYGDCSTGGTSHFGKVLQKNKCLRVGETNKRKRWRGKHENTEFVSGPTSERSREDLNIGTTVLKDQQACILILMVQSRTHNK</sequence>
<reference evidence="2 3" key="2">
    <citation type="journal article" date="2017" name="Genome Biol.">
        <title>New reference genome sequences of hot pepper reveal the massive evolution of plant disease-resistance genes by retroduplication.</title>
        <authorList>
            <person name="Kim S."/>
            <person name="Park J."/>
            <person name="Yeom S.I."/>
            <person name="Kim Y.M."/>
            <person name="Seo E."/>
            <person name="Kim K.T."/>
            <person name="Kim M.S."/>
            <person name="Lee J.M."/>
            <person name="Cheong K."/>
            <person name="Shin H.S."/>
            <person name="Kim S.B."/>
            <person name="Han K."/>
            <person name="Lee J."/>
            <person name="Park M."/>
            <person name="Lee H.A."/>
            <person name="Lee H.Y."/>
            <person name="Lee Y."/>
            <person name="Oh S."/>
            <person name="Lee J.H."/>
            <person name="Choi E."/>
            <person name="Choi E."/>
            <person name="Lee S.E."/>
            <person name="Jeon J."/>
            <person name="Kim H."/>
            <person name="Choi G."/>
            <person name="Song H."/>
            <person name="Lee J."/>
            <person name="Lee S.C."/>
            <person name="Kwon J.K."/>
            <person name="Lee H.Y."/>
            <person name="Koo N."/>
            <person name="Hong Y."/>
            <person name="Kim R.W."/>
            <person name="Kang W.H."/>
            <person name="Huh J.H."/>
            <person name="Kang B.C."/>
            <person name="Yang T.J."/>
            <person name="Lee Y.H."/>
            <person name="Bennetzen J.L."/>
            <person name="Choi D."/>
        </authorList>
    </citation>
    <scope>NUCLEOTIDE SEQUENCE [LARGE SCALE GENOMIC DNA]</scope>
    <source>
        <strain evidence="3">cv. CM334</strain>
    </source>
</reference>
<dbReference type="Proteomes" id="UP000222542">
    <property type="component" value="Unassembled WGS sequence"/>
</dbReference>
<evidence type="ECO:0000256" key="1">
    <source>
        <dbReference type="SAM" id="MobiDB-lite"/>
    </source>
</evidence>
<dbReference type="STRING" id="4072.A0A2G2YQ15"/>
<comment type="caution">
    <text evidence="2">The sequence shown here is derived from an EMBL/GenBank/DDBJ whole genome shotgun (WGS) entry which is preliminary data.</text>
</comment>
<feature type="compositionally biased region" description="Polar residues" evidence="1">
    <location>
        <begin position="66"/>
        <end position="81"/>
    </location>
</feature>
<accession>A0A2G2YQ15</accession>
<dbReference type="Gramene" id="PHT71830">
    <property type="protein sequence ID" value="PHT71830"/>
    <property type="gene ID" value="T459_22615"/>
</dbReference>